<keyword evidence="1" id="KW-0812">Transmembrane</keyword>
<dbReference type="InterPro" id="IPR012936">
    <property type="entry name" value="Erv_C"/>
</dbReference>
<name>A0AAD9MND7_RIDPI</name>
<sequence>MCYLLHQLLRFGLVSDYNFSHRIMHFSYGSPTSGVVNPLDGEEKVTTANHHMFQYFIQVVPTEVDTALKQMSTYQYSVTESNRTIDHSSGSHGVPGILKSVFKVSRENKPYWQFLVRLCGIIGGIFATSGILHTIIQFLIDVACCKYQWGKYSTPRENETVPMQSWPRLFHPGGPT</sequence>
<gene>
    <name evidence="3" type="ORF">NP493_8816g00000</name>
</gene>
<protein>
    <recommendedName>
        <fullName evidence="2">Endoplasmic reticulum vesicle transporter C-terminal domain-containing protein</fullName>
    </recommendedName>
</protein>
<dbReference type="InterPro" id="IPR045888">
    <property type="entry name" value="Erv"/>
</dbReference>
<dbReference type="EMBL" id="JAODUO010008833">
    <property type="protein sequence ID" value="KAK2138116.1"/>
    <property type="molecule type" value="Genomic_DNA"/>
</dbReference>
<feature type="transmembrane region" description="Helical" evidence="1">
    <location>
        <begin position="114"/>
        <end position="136"/>
    </location>
</feature>
<evidence type="ECO:0000256" key="1">
    <source>
        <dbReference type="SAM" id="Phobius"/>
    </source>
</evidence>
<keyword evidence="4" id="KW-1185">Reference proteome</keyword>
<accession>A0AAD9MND7</accession>
<dbReference type="AlphaFoldDB" id="A0AAD9MND7"/>
<dbReference type="GO" id="GO:0016020">
    <property type="term" value="C:membrane"/>
    <property type="evidence" value="ECO:0007669"/>
    <property type="project" value="TreeGrafter"/>
</dbReference>
<dbReference type="GO" id="GO:0005783">
    <property type="term" value="C:endoplasmic reticulum"/>
    <property type="evidence" value="ECO:0007669"/>
    <property type="project" value="TreeGrafter"/>
</dbReference>
<dbReference type="GO" id="GO:0006890">
    <property type="term" value="P:retrograde vesicle-mediated transport, Golgi to endoplasmic reticulum"/>
    <property type="evidence" value="ECO:0007669"/>
    <property type="project" value="TreeGrafter"/>
</dbReference>
<dbReference type="Proteomes" id="UP001209878">
    <property type="component" value="Unassembled WGS sequence"/>
</dbReference>
<dbReference type="Pfam" id="PF07970">
    <property type="entry name" value="COPIIcoated_ERV"/>
    <property type="match status" value="1"/>
</dbReference>
<evidence type="ECO:0000313" key="3">
    <source>
        <dbReference type="EMBL" id="KAK2138116.1"/>
    </source>
</evidence>
<keyword evidence="1" id="KW-1133">Transmembrane helix</keyword>
<keyword evidence="1" id="KW-0472">Membrane</keyword>
<dbReference type="GO" id="GO:0030134">
    <property type="term" value="C:COPII-coated ER to Golgi transport vesicle"/>
    <property type="evidence" value="ECO:0007669"/>
    <property type="project" value="TreeGrafter"/>
</dbReference>
<comment type="caution">
    <text evidence="3">The sequence shown here is derived from an EMBL/GenBank/DDBJ whole genome shotgun (WGS) entry which is preliminary data.</text>
</comment>
<evidence type="ECO:0000259" key="2">
    <source>
        <dbReference type="Pfam" id="PF07970"/>
    </source>
</evidence>
<evidence type="ECO:0000313" key="4">
    <source>
        <dbReference type="Proteomes" id="UP001209878"/>
    </source>
</evidence>
<organism evidence="3 4">
    <name type="scientific">Ridgeia piscesae</name>
    <name type="common">Tubeworm</name>
    <dbReference type="NCBI Taxonomy" id="27915"/>
    <lineage>
        <taxon>Eukaryota</taxon>
        <taxon>Metazoa</taxon>
        <taxon>Spiralia</taxon>
        <taxon>Lophotrochozoa</taxon>
        <taxon>Annelida</taxon>
        <taxon>Polychaeta</taxon>
        <taxon>Sedentaria</taxon>
        <taxon>Canalipalpata</taxon>
        <taxon>Sabellida</taxon>
        <taxon>Siboglinidae</taxon>
        <taxon>Ridgeia</taxon>
    </lineage>
</organism>
<feature type="domain" description="Endoplasmic reticulum vesicle transporter C-terminal" evidence="2">
    <location>
        <begin position="14"/>
        <end position="132"/>
    </location>
</feature>
<dbReference type="GO" id="GO:0006888">
    <property type="term" value="P:endoplasmic reticulum to Golgi vesicle-mediated transport"/>
    <property type="evidence" value="ECO:0007669"/>
    <property type="project" value="TreeGrafter"/>
</dbReference>
<dbReference type="PANTHER" id="PTHR10984">
    <property type="entry name" value="ENDOPLASMIC RETICULUM-GOLGI INTERMEDIATE COMPARTMENT PROTEIN"/>
    <property type="match status" value="1"/>
</dbReference>
<reference evidence="3" key="1">
    <citation type="journal article" date="2023" name="Mol. Biol. Evol.">
        <title>Third-Generation Sequencing Reveals the Adaptive Role of the Epigenome in Three Deep-Sea Polychaetes.</title>
        <authorList>
            <person name="Perez M."/>
            <person name="Aroh O."/>
            <person name="Sun Y."/>
            <person name="Lan Y."/>
            <person name="Juniper S.K."/>
            <person name="Young C.R."/>
            <person name="Angers B."/>
            <person name="Qian P.Y."/>
        </authorList>
    </citation>
    <scope>NUCLEOTIDE SEQUENCE</scope>
    <source>
        <strain evidence="3">R07B-5</strain>
    </source>
</reference>
<dbReference type="PANTHER" id="PTHR10984:SF30">
    <property type="entry name" value="ENDOPLASMIC RETICULUM-GOLGI INTERMEDIATE COMPARTMENT PROTEIN 2"/>
    <property type="match status" value="1"/>
</dbReference>
<proteinExistence type="predicted"/>